<evidence type="ECO:0000313" key="10">
    <source>
        <dbReference type="Proteomes" id="UP000326297"/>
    </source>
</evidence>
<dbReference type="NCBIfam" id="NF003592">
    <property type="entry name" value="PRK05254.1-5"/>
    <property type="match status" value="1"/>
</dbReference>
<dbReference type="CDD" id="cd10027">
    <property type="entry name" value="UDG-F1-like"/>
    <property type="match status" value="1"/>
</dbReference>
<dbReference type="SUPFAM" id="SSF52141">
    <property type="entry name" value="Uracil-DNA glycosylase-like"/>
    <property type="match status" value="1"/>
</dbReference>
<dbReference type="GO" id="GO:0004844">
    <property type="term" value="F:uracil DNA N-glycosylase activity"/>
    <property type="evidence" value="ECO:0007669"/>
    <property type="project" value="InterPro"/>
</dbReference>
<accession>A0A482F4C7</accession>
<evidence type="ECO:0000256" key="5">
    <source>
        <dbReference type="ARBA" id="ARBA00023204"/>
    </source>
</evidence>
<dbReference type="PANTHER" id="PTHR11264">
    <property type="entry name" value="URACIL-DNA GLYCOSYLASE"/>
    <property type="match status" value="1"/>
</dbReference>
<dbReference type="InterPro" id="IPR005122">
    <property type="entry name" value="Uracil-DNA_glycosylase-like"/>
</dbReference>
<dbReference type="NCBIfam" id="NF003588">
    <property type="entry name" value="PRK05254.1-1"/>
    <property type="match status" value="1"/>
</dbReference>
<dbReference type="RefSeq" id="YP_010794831.1">
    <property type="nucleotide sequence ID" value="NC_075562.1"/>
</dbReference>
<dbReference type="Gene3D" id="3.40.470.10">
    <property type="entry name" value="Uracil-DNA glycosylase-like domain"/>
    <property type="match status" value="1"/>
</dbReference>
<reference evidence="9" key="1">
    <citation type="submission" date="2018-06" db="EMBL/GenBank/DDBJ databases">
        <title>Metagenomic Sequencing for Combined Detection of RNA and DNA Viruses in Respiratory Samples From Pediatric Patients.</title>
        <authorList>
            <person name="van Boheemen S."/>
            <person name="van Rijn-Klink A.L."/>
            <person name="Pappas N."/>
            <person name="Carbo E.C."/>
            <person name="van 't Hof P."/>
            <person name="Vorderman R.H.P."/>
            <person name="Mei H."/>
            <person name="Claas E.C.J."/>
            <person name="Kroes A.C.M."/>
            <person name="de Vries J.J.C."/>
        </authorList>
    </citation>
    <scope>NUCLEOTIDE SEQUENCE [LARGE SCALE GENOMIC DNA]</scope>
</reference>
<evidence type="ECO:0000256" key="1">
    <source>
        <dbReference type="ARBA" id="ARBA00008184"/>
    </source>
</evidence>
<dbReference type="GO" id="GO:0097510">
    <property type="term" value="P:base-excision repair, AP site formation via deaminated base removal"/>
    <property type="evidence" value="ECO:0007669"/>
    <property type="project" value="TreeGrafter"/>
</dbReference>
<dbReference type="NCBIfam" id="NF003589">
    <property type="entry name" value="PRK05254.1-2"/>
    <property type="match status" value="1"/>
</dbReference>
<dbReference type="NCBIfam" id="TIGR00628">
    <property type="entry name" value="ung"/>
    <property type="match status" value="1"/>
</dbReference>
<feature type="compositionally biased region" description="Basic and acidic residues" evidence="7">
    <location>
        <begin position="1"/>
        <end position="20"/>
    </location>
</feature>
<dbReference type="GeneID" id="80531846"/>
<feature type="region of interest" description="Disordered" evidence="7">
    <location>
        <begin position="1"/>
        <end position="27"/>
    </location>
</feature>
<evidence type="ECO:0000259" key="8">
    <source>
        <dbReference type="SMART" id="SM00986"/>
    </source>
</evidence>
<keyword evidence="5" id="KW-0234">DNA repair</keyword>
<dbReference type="SMART" id="SM00986">
    <property type="entry name" value="UDG"/>
    <property type="match status" value="1"/>
</dbReference>
<evidence type="ECO:0000256" key="2">
    <source>
        <dbReference type="ARBA" id="ARBA00022562"/>
    </source>
</evidence>
<protein>
    <submittedName>
        <fullName evidence="9">Uracil-DNA glycosylase-like protein</fullName>
    </submittedName>
</protein>
<keyword evidence="2" id="KW-1048">Host nucleus</keyword>
<feature type="active site" description="Proton acceptor" evidence="6">
    <location>
        <position position="119"/>
    </location>
</feature>
<evidence type="ECO:0000256" key="6">
    <source>
        <dbReference type="PROSITE-ProRule" id="PRU10072"/>
    </source>
</evidence>
<dbReference type="KEGG" id="vg:80531846"/>
<dbReference type="EMBL" id="MH509440">
    <property type="protein sequence ID" value="QBN85120.1"/>
    <property type="molecule type" value="Genomic_DNA"/>
</dbReference>
<evidence type="ECO:0000256" key="3">
    <source>
        <dbReference type="ARBA" id="ARBA00022763"/>
    </source>
</evidence>
<dbReference type="SMART" id="SM00987">
    <property type="entry name" value="UreE_C"/>
    <property type="match status" value="1"/>
</dbReference>
<dbReference type="InterPro" id="IPR018085">
    <property type="entry name" value="Ura-DNA_Glyclase_AS"/>
</dbReference>
<evidence type="ECO:0000313" key="9">
    <source>
        <dbReference type="EMBL" id="QBN85120.1"/>
    </source>
</evidence>
<dbReference type="Proteomes" id="UP000326297">
    <property type="component" value="Segment"/>
</dbReference>
<dbReference type="InterPro" id="IPR002043">
    <property type="entry name" value="UDG_fam1"/>
</dbReference>
<evidence type="ECO:0000256" key="4">
    <source>
        <dbReference type="ARBA" id="ARBA00022801"/>
    </source>
</evidence>
<comment type="similarity">
    <text evidence="1">Belongs to the uracil-DNA glycosylase (UDG) superfamily. UNG family.</text>
</comment>
<organism evidence="9 10">
    <name type="scientific">Phocid alphaherpesvirus 1</name>
    <dbReference type="NCBI Taxonomy" id="47418"/>
    <lineage>
        <taxon>Viruses</taxon>
        <taxon>Duplodnaviria</taxon>
        <taxon>Heunggongvirae</taxon>
        <taxon>Peploviricota</taxon>
        <taxon>Herviviricetes</taxon>
        <taxon>Herpesvirales</taxon>
        <taxon>Orthoherpesviridae</taxon>
        <taxon>Alphaherpesvirinae</taxon>
        <taxon>Varicellovirus</taxon>
        <taxon>Varicellovirus phocidalpha1</taxon>
    </lineage>
</organism>
<sequence length="276" mass="31549">MTSKRKINEDSKNIHCDSQIKKRPRGRPKNVNLTNCISSKCELTFPTVDWKTIREEFNISDSWSHILEPEFMKPYCQYIIMEYKRRCQSEEVLPPKEDIFSWTRFVSPDNIKVVIIGQDPYHGPGQAHGLAFSVHKGIPVPPSLRNIFSALKKSYPHYSIPNHGYLGEWAKQGVLLLNTTLTVKRGTPGSHSSVGWSKLTKAVIDRISTKYKGLVFMLWGAHAKSSCNPNPQNHLVLTYTHPSPLSIIPFRDCNHFIEADSYLSRQGKTIDWTINQ</sequence>
<dbReference type="PROSITE" id="PS00130">
    <property type="entry name" value="U_DNA_GLYCOSYLASE"/>
    <property type="match status" value="1"/>
</dbReference>
<gene>
    <name evidence="9" type="primary">UL2</name>
</gene>
<dbReference type="PANTHER" id="PTHR11264:SF0">
    <property type="entry name" value="URACIL-DNA GLYCOSYLASE"/>
    <property type="match status" value="1"/>
</dbReference>
<proteinExistence type="inferred from homology"/>
<dbReference type="Pfam" id="PF03167">
    <property type="entry name" value="UDG"/>
    <property type="match status" value="1"/>
</dbReference>
<feature type="domain" description="Uracil-DNA glycosylase-like" evidence="8">
    <location>
        <begin position="104"/>
        <end position="263"/>
    </location>
</feature>
<keyword evidence="3" id="KW-0227">DNA damage</keyword>
<name>A0A482F4C7_9ALPH</name>
<evidence type="ECO:0000256" key="7">
    <source>
        <dbReference type="SAM" id="MobiDB-lite"/>
    </source>
</evidence>
<keyword evidence="4" id="KW-0378">Hydrolase</keyword>
<dbReference type="InterPro" id="IPR036895">
    <property type="entry name" value="Uracil-DNA_glycosylase-like_sf"/>
</dbReference>
<keyword evidence="10" id="KW-1185">Reference proteome</keyword>
<dbReference type="HAMAP" id="MF_00148">
    <property type="entry name" value="UDG"/>
    <property type="match status" value="1"/>
</dbReference>